<dbReference type="PANTHER" id="PTHR43591:SF24">
    <property type="entry name" value="2-METHOXY-6-POLYPRENYL-1,4-BENZOQUINOL METHYLASE, MITOCHONDRIAL"/>
    <property type="match status" value="1"/>
</dbReference>
<dbReference type="VEuPathDB" id="FungiDB:yc1106_00877"/>
<dbReference type="Gene3D" id="3.40.50.150">
    <property type="entry name" value="Vaccinia Virus protein VP39"/>
    <property type="match status" value="1"/>
</dbReference>
<protein>
    <recommendedName>
        <fullName evidence="3">S-adenosyl-L-methionine-dependent methyltransferase</fullName>
    </recommendedName>
</protein>
<gene>
    <name evidence="1" type="ORF">yc1106_00877</name>
</gene>
<evidence type="ECO:0000313" key="2">
    <source>
        <dbReference type="Proteomes" id="UP001056012"/>
    </source>
</evidence>
<dbReference type="InterPro" id="IPR029063">
    <property type="entry name" value="SAM-dependent_MTases_sf"/>
</dbReference>
<evidence type="ECO:0000313" key="1">
    <source>
        <dbReference type="EMBL" id="USP73603.1"/>
    </source>
</evidence>
<dbReference type="CDD" id="cd02440">
    <property type="entry name" value="AdoMet_MTases"/>
    <property type="match status" value="1"/>
</dbReference>
<keyword evidence="2" id="KW-1185">Reference proteome</keyword>
<dbReference type="SUPFAM" id="SSF53335">
    <property type="entry name" value="S-adenosyl-L-methionine-dependent methyltransferases"/>
    <property type="match status" value="1"/>
</dbReference>
<dbReference type="AlphaFoldDB" id="A0A9Q8Z3C4"/>
<evidence type="ECO:0008006" key="3">
    <source>
        <dbReference type="Google" id="ProtNLM"/>
    </source>
</evidence>
<sequence>MSEDTERVSVNGRIFQKISLDEKIYFAPVAIDDREESRLTAQHDLISRLLGNRLFSRRIPVTEPQAILECGYGGGDWAVQCADEFEDCEVTAIDIFPMQVPDQPENLELIGHNLNDPLRDPEIFKANQYDLIHSRFIAPGIKTGRWSRYIRDLKLLLRPGGWVQLMEYLPIIQSHNGRLTDSSAVRRWWQSYQAAMARMDRDPRIGRRLSQMLLENRYRDVAVDIKQLHIGGWSTDPARASLGEDAVGIIGDLLESIGIWPFTSELGWTATQFNALMNEVRTELQNVELKLYIEMCVAM</sequence>
<dbReference type="EMBL" id="CP089274">
    <property type="protein sequence ID" value="USP73603.1"/>
    <property type="molecule type" value="Genomic_DNA"/>
</dbReference>
<dbReference type="OrthoDB" id="506498at2759"/>
<dbReference type="PANTHER" id="PTHR43591">
    <property type="entry name" value="METHYLTRANSFERASE"/>
    <property type="match status" value="1"/>
</dbReference>
<dbReference type="Proteomes" id="UP001056012">
    <property type="component" value="Chromosome 1"/>
</dbReference>
<dbReference type="GO" id="GO:0008168">
    <property type="term" value="F:methyltransferase activity"/>
    <property type="evidence" value="ECO:0007669"/>
    <property type="project" value="TreeGrafter"/>
</dbReference>
<reference evidence="1" key="1">
    <citation type="submission" date="2021-12" db="EMBL/GenBank/DDBJ databases">
        <title>Curvularia clavata genome.</title>
        <authorList>
            <person name="Cao Y."/>
        </authorList>
    </citation>
    <scope>NUCLEOTIDE SEQUENCE</scope>
    <source>
        <strain evidence="1">Yc1106</strain>
    </source>
</reference>
<proteinExistence type="predicted"/>
<dbReference type="Pfam" id="PF13489">
    <property type="entry name" value="Methyltransf_23"/>
    <property type="match status" value="1"/>
</dbReference>
<name>A0A9Q8Z3C4_CURCL</name>
<accession>A0A9Q8Z3C4</accession>
<organism evidence="1 2">
    <name type="scientific">Curvularia clavata</name>
    <dbReference type="NCBI Taxonomy" id="95742"/>
    <lineage>
        <taxon>Eukaryota</taxon>
        <taxon>Fungi</taxon>
        <taxon>Dikarya</taxon>
        <taxon>Ascomycota</taxon>
        <taxon>Pezizomycotina</taxon>
        <taxon>Dothideomycetes</taxon>
        <taxon>Pleosporomycetidae</taxon>
        <taxon>Pleosporales</taxon>
        <taxon>Pleosporineae</taxon>
        <taxon>Pleosporaceae</taxon>
        <taxon>Curvularia</taxon>
    </lineage>
</organism>